<dbReference type="InterPro" id="IPR007648">
    <property type="entry name" value="ATPase_inhibitor_mt"/>
</dbReference>
<name>A0A183V9Y2_TOXCA</name>
<dbReference type="SUPFAM" id="SSF64602">
    <property type="entry name" value="F1 ATPase inhibitor, IF1, C-terminal domain"/>
    <property type="match status" value="1"/>
</dbReference>
<dbReference type="Proteomes" id="UP000050794">
    <property type="component" value="Unassembled WGS sequence"/>
</dbReference>
<evidence type="ECO:0000313" key="8">
    <source>
        <dbReference type="EMBL" id="VDM48873.1"/>
    </source>
</evidence>
<evidence type="ECO:0000256" key="6">
    <source>
        <dbReference type="RuleBase" id="RU368087"/>
    </source>
</evidence>
<dbReference type="WBParaSite" id="TCNE_0001755301-mRNA-1">
    <property type="protein sequence ID" value="TCNE_0001755301-mRNA-1"/>
    <property type="gene ID" value="TCNE_0001755301"/>
</dbReference>
<dbReference type="EMBL" id="UYWY01024549">
    <property type="protein sequence ID" value="VDM48873.1"/>
    <property type="molecule type" value="Genomic_DNA"/>
</dbReference>
<evidence type="ECO:0000256" key="4">
    <source>
        <dbReference type="ARBA" id="ARBA00023054"/>
    </source>
</evidence>
<comment type="subcellular location">
    <subcellularLocation>
        <location evidence="1 6">Mitochondrion</location>
    </subcellularLocation>
</comment>
<sequence>MVIGGRSEGAIREAGGAFGKLETAREEKYFRDLNEKQIDALKKDLDDRVKEKIAKDEPLNENERLSLEAAKQRQVLMKNDGAE</sequence>
<accession>A0A183V9Y2</accession>
<evidence type="ECO:0000256" key="3">
    <source>
        <dbReference type="ARBA" id="ARBA00022946"/>
    </source>
</evidence>
<organism evidence="9 10">
    <name type="scientific">Toxocara canis</name>
    <name type="common">Canine roundworm</name>
    <dbReference type="NCBI Taxonomy" id="6265"/>
    <lineage>
        <taxon>Eukaryota</taxon>
        <taxon>Metazoa</taxon>
        <taxon>Ecdysozoa</taxon>
        <taxon>Nematoda</taxon>
        <taxon>Chromadorea</taxon>
        <taxon>Rhabditida</taxon>
        <taxon>Spirurina</taxon>
        <taxon>Ascaridomorpha</taxon>
        <taxon>Ascaridoidea</taxon>
        <taxon>Toxocaridae</taxon>
        <taxon>Toxocara</taxon>
    </lineage>
</organism>
<evidence type="ECO:0000313" key="10">
    <source>
        <dbReference type="WBParaSite" id="TCNE_0001755301-mRNA-1"/>
    </source>
</evidence>
<feature type="region of interest" description="Disordered" evidence="7">
    <location>
        <begin position="64"/>
        <end position="83"/>
    </location>
</feature>
<dbReference type="GO" id="GO:0042030">
    <property type="term" value="F:ATPase inhibitor activity"/>
    <property type="evidence" value="ECO:0007669"/>
    <property type="project" value="InterPro"/>
</dbReference>
<reference evidence="8 9" key="2">
    <citation type="submission" date="2018-11" db="EMBL/GenBank/DDBJ databases">
        <authorList>
            <consortium name="Pathogen Informatics"/>
        </authorList>
    </citation>
    <scope>NUCLEOTIDE SEQUENCE [LARGE SCALE GENOMIC DNA]</scope>
</reference>
<comment type="function">
    <text evidence="6">Thought to be a regulatory component of the ATP-synthesizing complex in the mitochondria.</text>
</comment>
<proteinExistence type="inferred from homology"/>
<comment type="similarity">
    <text evidence="2 6">Belongs to the ATPase inhibitor family.</text>
</comment>
<dbReference type="GO" id="GO:0005739">
    <property type="term" value="C:mitochondrion"/>
    <property type="evidence" value="ECO:0007669"/>
    <property type="project" value="UniProtKB-SubCell"/>
</dbReference>
<evidence type="ECO:0000313" key="9">
    <source>
        <dbReference type="Proteomes" id="UP000050794"/>
    </source>
</evidence>
<keyword evidence="4" id="KW-0175">Coiled coil</keyword>
<dbReference type="AlphaFoldDB" id="A0A183V9Y2"/>
<dbReference type="PANTHER" id="PTHR48417">
    <property type="entry name" value="ATP SYNTHASE F1 SUBUNIT EPSILON"/>
    <property type="match status" value="1"/>
</dbReference>
<evidence type="ECO:0000256" key="2">
    <source>
        <dbReference type="ARBA" id="ARBA00010901"/>
    </source>
</evidence>
<dbReference type="PANTHER" id="PTHR48417:SF1">
    <property type="entry name" value="ATP SYNTHASE F1 SUBUNIT EPSILON"/>
    <property type="match status" value="1"/>
</dbReference>
<keyword evidence="3" id="KW-0809">Transit peptide</keyword>
<evidence type="ECO:0000256" key="1">
    <source>
        <dbReference type="ARBA" id="ARBA00004173"/>
    </source>
</evidence>
<evidence type="ECO:0000256" key="7">
    <source>
        <dbReference type="SAM" id="MobiDB-lite"/>
    </source>
</evidence>
<keyword evidence="5 6" id="KW-0496">Mitochondrion</keyword>
<evidence type="ECO:0000256" key="5">
    <source>
        <dbReference type="ARBA" id="ARBA00023128"/>
    </source>
</evidence>
<protein>
    <recommendedName>
        <fullName evidence="6">ATPase inhibitor, mitochondrial</fullName>
    </recommendedName>
</protein>
<dbReference type="Pfam" id="PF04568">
    <property type="entry name" value="IATP"/>
    <property type="match status" value="1"/>
</dbReference>
<dbReference type="Gene3D" id="1.20.5.500">
    <property type="entry name" value="Single helix bin"/>
    <property type="match status" value="1"/>
</dbReference>
<gene>
    <name evidence="8" type="ORF">TCNE_LOCUS17552</name>
</gene>
<reference evidence="10" key="1">
    <citation type="submission" date="2016-06" db="UniProtKB">
        <authorList>
            <consortium name="WormBaseParasite"/>
        </authorList>
    </citation>
    <scope>IDENTIFICATION</scope>
</reference>
<keyword evidence="9" id="KW-1185">Reference proteome</keyword>